<feature type="domain" description="Erythromycin biosynthesis protein CIII-like C-terminal" evidence="4">
    <location>
        <begin position="238"/>
        <end position="378"/>
    </location>
</feature>
<protein>
    <submittedName>
        <fullName evidence="6">SaqGT5</fullName>
    </submittedName>
</protein>
<dbReference type="GO" id="GO:0008194">
    <property type="term" value="F:UDP-glycosyltransferase activity"/>
    <property type="evidence" value="ECO:0007669"/>
    <property type="project" value="InterPro"/>
</dbReference>
<sequence>MKVLFVAGGSPATVFALAPLATAVRNAGHQAFMAATDDMMPVVAGAGLPGVPVTPLPIRHFITTDRAGRPLTIPADPAEEARFTGRWFARMAVASMPPLHELAAGWRPDVVVGGTMSYAAPLLAARLGVPFVRQAWDAVEATGVHPGADEELQPELRELGLDRLPEPDLFVDICPPSLRPADAGPAQQMRFVPANAQRSLAPWMYRRGERPRVCVTSGSRVTRGRTYDRNYQFLLDMVGKLTELDVELLVAAPEEVADGLRAEHGGLRAGWIPLDVVAPTCDVLVHHAGGVSSLTALNAALPQLLMPKGAVLVEPARRIARRGAAIALTPEEETTEAIITACQQLLTEPSYRAAAETLSREIAAMPLPADVVGALEKLVQSPA</sequence>
<dbReference type="Gene3D" id="3.40.50.2000">
    <property type="entry name" value="Glycogen Phosphorylase B"/>
    <property type="match status" value="2"/>
</dbReference>
<name>C4NYL6_9ACTN</name>
<dbReference type="CDD" id="cd03784">
    <property type="entry name" value="GT1_Gtf-like"/>
    <property type="match status" value="1"/>
</dbReference>
<reference evidence="6" key="1">
    <citation type="journal article" date="2007" name="Appl. Microbiol. Biotechnol.">
        <title>A strategy for cloning glycosyltransferase genes involved in natural product biosynthesis.</title>
        <authorList>
            <person name="Luzhetskyy A."/>
            <person name="Weiss H."/>
            <person name="Charge A."/>
            <person name="Welle E."/>
            <person name="Linnenbrink A."/>
            <person name="Vente A."/>
            <person name="Bechthold A."/>
        </authorList>
    </citation>
    <scope>NUCLEOTIDE SEQUENCE</scope>
    <source>
        <strain evidence="6">Tu 6368</strain>
    </source>
</reference>
<keyword evidence="3" id="KW-0808">Transferase</keyword>
<evidence type="ECO:0000256" key="1">
    <source>
        <dbReference type="ARBA" id="ARBA00006962"/>
    </source>
</evidence>
<dbReference type="Pfam" id="PF06722">
    <property type="entry name" value="EryCIII-like_C"/>
    <property type="match status" value="1"/>
</dbReference>
<evidence type="ECO:0000259" key="4">
    <source>
        <dbReference type="Pfam" id="PF06722"/>
    </source>
</evidence>
<evidence type="ECO:0000256" key="2">
    <source>
        <dbReference type="ARBA" id="ARBA00022676"/>
    </source>
</evidence>
<feature type="domain" description="Erythromycin biosynthesis protein CIII-like N-terminal" evidence="5">
    <location>
        <begin position="23"/>
        <end position="218"/>
    </location>
</feature>
<dbReference type="InterPro" id="IPR050426">
    <property type="entry name" value="Glycosyltransferase_28"/>
</dbReference>
<reference evidence="6" key="2">
    <citation type="journal article" date="2009" name="ChemBioChem">
        <title>Cloning and sequencing of the biosynthetic gene cluster for saquayamycin Z and galtamycin B and the elucidation of the assembly of their saccharide chains.</title>
        <authorList>
            <person name="Erb A."/>
            <person name="Luzhetskyy A."/>
            <person name="Hardter U."/>
            <person name="Bechthold A."/>
        </authorList>
    </citation>
    <scope>NUCLEOTIDE SEQUENCE</scope>
    <source>
        <strain evidence="6">Tu 6368</strain>
    </source>
</reference>
<organism evidence="6">
    <name type="scientific">Micromonospora sp. Tu 6368</name>
    <dbReference type="NCBI Taxonomy" id="428986"/>
    <lineage>
        <taxon>Bacteria</taxon>
        <taxon>Bacillati</taxon>
        <taxon>Actinomycetota</taxon>
        <taxon>Actinomycetes</taxon>
        <taxon>Micromonosporales</taxon>
        <taxon>Micromonosporaceae</taxon>
        <taxon>Micromonospora</taxon>
    </lineage>
</organism>
<comment type="similarity">
    <text evidence="1">Belongs to the glycosyltransferase 28 family.</text>
</comment>
<dbReference type="SUPFAM" id="SSF53756">
    <property type="entry name" value="UDP-Glycosyltransferase/glycogen phosphorylase"/>
    <property type="match status" value="1"/>
</dbReference>
<dbReference type="PANTHER" id="PTHR48050">
    <property type="entry name" value="STEROL 3-BETA-GLUCOSYLTRANSFERASE"/>
    <property type="match status" value="1"/>
</dbReference>
<dbReference type="InterPro" id="IPR010610">
    <property type="entry name" value="EryCIII-like_C"/>
</dbReference>
<dbReference type="EMBL" id="FJ670504">
    <property type="protein sequence ID" value="ACP19370.1"/>
    <property type="molecule type" value="Genomic_DNA"/>
</dbReference>
<accession>C4NYL6</accession>
<dbReference type="GO" id="GO:0017000">
    <property type="term" value="P:antibiotic biosynthetic process"/>
    <property type="evidence" value="ECO:0007669"/>
    <property type="project" value="UniProtKB-ARBA"/>
</dbReference>
<dbReference type="CAZy" id="GT1">
    <property type="family name" value="Glycosyltransferase Family 1"/>
</dbReference>
<evidence type="ECO:0000256" key="3">
    <source>
        <dbReference type="ARBA" id="ARBA00022679"/>
    </source>
</evidence>
<dbReference type="InterPro" id="IPR002213">
    <property type="entry name" value="UDP_glucos_trans"/>
</dbReference>
<dbReference type="AlphaFoldDB" id="C4NYL6"/>
<evidence type="ECO:0000259" key="5">
    <source>
        <dbReference type="Pfam" id="PF21036"/>
    </source>
</evidence>
<dbReference type="PANTHER" id="PTHR48050:SF13">
    <property type="entry name" value="STEROL 3-BETA-GLUCOSYLTRANSFERASE UGT80A2"/>
    <property type="match status" value="1"/>
</dbReference>
<gene>
    <name evidence="6" type="primary">saqGT5</name>
</gene>
<keyword evidence="2" id="KW-0328">Glycosyltransferase</keyword>
<evidence type="ECO:0000313" key="6">
    <source>
        <dbReference type="EMBL" id="ACP19370.1"/>
    </source>
</evidence>
<dbReference type="Pfam" id="PF21036">
    <property type="entry name" value="EryCIII-like_N"/>
    <property type="match status" value="1"/>
</dbReference>
<dbReference type="InterPro" id="IPR048284">
    <property type="entry name" value="EryCIII-like_N"/>
</dbReference>
<dbReference type="GO" id="GO:0016758">
    <property type="term" value="F:hexosyltransferase activity"/>
    <property type="evidence" value="ECO:0007669"/>
    <property type="project" value="UniProtKB-ARBA"/>
</dbReference>
<proteinExistence type="inferred from homology"/>